<keyword evidence="3" id="KW-1185">Reference proteome</keyword>
<evidence type="ECO:0000256" key="1">
    <source>
        <dbReference type="SAM" id="MobiDB-lite"/>
    </source>
</evidence>
<sequence length="313" mass="35658">MVLQASYAQLATNAPVPDPDQLTTTPARIRRRSIQEDDNALHCDVILWQMTTSRENEGATLHPEIPQYQQQFDGIAEYLGSLCSKNPANIPYFVVLAAWRDQNDQLQTQSILPPRHRGNDHLKLVDEWKEMSKELPLHHIPSATFDIVHPRSLISEDPSLPSDVRKWLIKYFSEMWMRSWSGSQEVPVMPWSQIIQYPAAYFHVNFFRLLEGIQLEEFTLMTEDTLFRLSKAVNMFRRFHRGGAVFNTTIEIGITLAMLSVVHTRADSNSSAGIDESGSDRRRSTCARKIKDRSSDNYIDGGPPAKKSKASSN</sequence>
<protein>
    <submittedName>
        <fullName evidence="2">Uncharacterized protein</fullName>
    </submittedName>
</protein>
<dbReference type="AlphaFoldDB" id="A0AAW0DWN9"/>
<accession>A0AAW0DWN9</accession>
<organism evidence="2 3">
    <name type="scientific">Paramarasmius palmivorus</name>
    <dbReference type="NCBI Taxonomy" id="297713"/>
    <lineage>
        <taxon>Eukaryota</taxon>
        <taxon>Fungi</taxon>
        <taxon>Dikarya</taxon>
        <taxon>Basidiomycota</taxon>
        <taxon>Agaricomycotina</taxon>
        <taxon>Agaricomycetes</taxon>
        <taxon>Agaricomycetidae</taxon>
        <taxon>Agaricales</taxon>
        <taxon>Marasmiineae</taxon>
        <taxon>Marasmiaceae</taxon>
        <taxon>Paramarasmius</taxon>
    </lineage>
</organism>
<feature type="region of interest" description="Disordered" evidence="1">
    <location>
        <begin position="268"/>
        <end position="313"/>
    </location>
</feature>
<evidence type="ECO:0000313" key="2">
    <source>
        <dbReference type="EMBL" id="KAK7056513.1"/>
    </source>
</evidence>
<evidence type="ECO:0000313" key="3">
    <source>
        <dbReference type="Proteomes" id="UP001383192"/>
    </source>
</evidence>
<reference evidence="2 3" key="1">
    <citation type="submission" date="2024-01" db="EMBL/GenBank/DDBJ databases">
        <title>A draft genome for a cacao thread blight-causing isolate of Paramarasmius palmivorus.</title>
        <authorList>
            <person name="Baruah I.K."/>
            <person name="Bukari Y."/>
            <person name="Amoako-Attah I."/>
            <person name="Meinhardt L.W."/>
            <person name="Bailey B.A."/>
            <person name="Cohen S.P."/>
        </authorList>
    </citation>
    <scope>NUCLEOTIDE SEQUENCE [LARGE SCALE GENOMIC DNA]</scope>
    <source>
        <strain evidence="2 3">GH-12</strain>
    </source>
</reference>
<dbReference type="Proteomes" id="UP001383192">
    <property type="component" value="Unassembled WGS sequence"/>
</dbReference>
<proteinExistence type="predicted"/>
<comment type="caution">
    <text evidence="2">The sequence shown here is derived from an EMBL/GenBank/DDBJ whole genome shotgun (WGS) entry which is preliminary data.</text>
</comment>
<gene>
    <name evidence="2" type="ORF">VNI00_003069</name>
</gene>
<name>A0AAW0DWN9_9AGAR</name>
<dbReference type="EMBL" id="JAYKXP010000007">
    <property type="protein sequence ID" value="KAK7056513.1"/>
    <property type="molecule type" value="Genomic_DNA"/>
</dbReference>